<dbReference type="InterPro" id="IPR044862">
    <property type="entry name" value="Pro_4_hyd_alph_FE2OG_OXY"/>
</dbReference>
<organism evidence="8 9">
    <name type="scientific">Legionella brunensis</name>
    <dbReference type="NCBI Taxonomy" id="29422"/>
    <lineage>
        <taxon>Bacteria</taxon>
        <taxon>Pseudomonadati</taxon>
        <taxon>Pseudomonadota</taxon>
        <taxon>Gammaproteobacteria</taxon>
        <taxon>Legionellales</taxon>
        <taxon>Legionellaceae</taxon>
        <taxon>Legionella</taxon>
    </lineage>
</organism>
<dbReference type="PANTHER" id="PTHR12907">
    <property type="entry name" value="EGL NINE HOMOLOG-RELATED"/>
    <property type="match status" value="1"/>
</dbReference>
<feature type="domain" description="Fe2OG dioxygenase" evidence="7">
    <location>
        <begin position="91"/>
        <end position="196"/>
    </location>
</feature>
<dbReference type="InterPro" id="IPR006620">
    <property type="entry name" value="Pro_4_hyd_alph"/>
</dbReference>
<evidence type="ECO:0000256" key="3">
    <source>
        <dbReference type="ARBA" id="ARBA00022896"/>
    </source>
</evidence>
<dbReference type="AlphaFoldDB" id="A0A0W0S339"/>
<keyword evidence="6" id="KW-0408">Iron</keyword>
<evidence type="ECO:0000313" key="8">
    <source>
        <dbReference type="EMBL" id="KTC77838.1"/>
    </source>
</evidence>
<proteinExistence type="predicted"/>
<dbReference type="PROSITE" id="PS51471">
    <property type="entry name" value="FE2OG_OXY"/>
    <property type="match status" value="1"/>
</dbReference>
<comment type="caution">
    <text evidence="8">The sequence shown here is derived from an EMBL/GenBank/DDBJ whole genome shotgun (WGS) entry which is preliminary data.</text>
</comment>
<comment type="cofactor">
    <cofactor evidence="1">
        <name>L-ascorbate</name>
        <dbReference type="ChEBI" id="CHEBI:38290"/>
    </cofactor>
</comment>
<keyword evidence="2" id="KW-0479">Metal-binding</keyword>
<gene>
    <name evidence="8" type="ORF">Lbru_2731</name>
</gene>
<dbReference type="GO" id="GO:0071456">
    <property type="term" value="P:cellular response to hypoxia"/>
    <property type="evidence" value="ECO:0007669"/>
    <property type="project" value="TreeGrafter"/>
</dbReference>
<sequence>MSDNNRLIEDIYQLGFHIIDNFLPLQHFQSLQTTAKSLAAEGQFRSAKIGRQQQAAHNYTVRTDQICWVDEYQENPAIHTYLTKINDIAATLNQSLFLGLVDFETHFAIYKPGSFYKKHIDQFKTTQDRRISCVFYLNDTWEEAFGGELKLYDRNDDYLSSIIPIGNRFICFISDLPHEVCQTKKTRYSIAGWMKTRAFR</sequence>
<dbReference type="Proteomes" id="UP000054742">
    <property type="component" value="Unassembled WGS sequence"/>
</dbReference>
<keyword evidence="9" id="KW-1185">Reference proteome</keyword>
<dbReference type="PATRIC" id="fig|29422.6.peg.2898"/>
<dbReference type="GO" id="GO:0031418">
    <property type="term" value="F:L-ascorbic acid binding"/>
    <property type="evidence" value="ECO:0007669"/>
    <property type="project" value="UniProtKB-KW"/>
</dbReference>
<evidence type="ECO:0000256" key="4">
    <source>
        <dbReference type="ARBA" id="ARBA00022964"/>
    </source>
</evidence>
<evidence type="ECO:0000256" key="6">
    <source>
        <dbReference type="ARBA" id="ARBA00023004"/>
    </source>
</evidence>
<dbReference type="PANTHER" id="PTHR12907:SF26">
    <property type="entry name" value="HIF PROLYL HYDROXYLASE, ISOFORM C"/>
    <property type="match status" value="1"/>
</dbReference>
<keyword evidence="3" id="KW-0847">Vitamin C</keyword>
<name>A0A0W0S339_9GAMM</name>
<dbReference type="EMBL" id="LNXV01000034">
    <property type="protein sequence ID" value="KTC77838.1"/>
    <property type="molecule type" value="Genomic_DNA"/>
</dbReference>
<dbReference type="GO" id="GO:0031543">
    <property type="term" value="F:peptidyl-proline dioxygenase activity"/>
    <property type="evidence" value="ECO:0007669"/>
    <property type="project" value="TreeGrafter"/>
</dbReference>
<dbReference type="RefSeq" id="WP_058442710.1">
    <property type="nucleotide sequence ID" value="NZ_CAAAHU010000011.1"/>
</dbReference>
<keyword evidence="5" id="KW-0560">Oxidoreductase</keyword>
<evidence type="ECO:0000313" key="9">
    <source>
        <dbReference type="Proteomes" id="UP000054742"/>
    </source>
</evidence>
<evidence type="ECO:0000256" key="5">
    <source>
        <dbReference type="ARBA" id="ARBA00023002"/>
    </source>
</evidence>
<accession>A0A0W0S339</accession>
<dbReference type="Gene3D" id="2.60.120.620">
    <property type="entry name" value="q2cbj1_9rhob like domain"/>
    <property type="match status" value="1"/>
</dbReference>
<dbReference type="OrthoDB" id="9783171at2"/>
<dbReference type="Pfam" id="PF13640">
    <property type="entry name" value="2OG-FeII_Oxy_3"/>
    <property type="match status" value="1"/>
</dbReference>
<dbReference type="SMART" id="SM00702">
    <property type="entry name" value="P4Hc"/>
    <property type="match status" value="1"/>
</dbReference>
<evidence type="ECO:0000259" key="7">
    <source>
        <dbReference type="PROSITE" id="PS51471"/>
    </source>
</evidence>
<evidence type="ECO:0000256" key="2">
    <source>
        <dbReference type="ARBA" id="ARBA00022723"/>
    </source>
</evidence>
<dbReference type="InterPro" id="IPR051559">
    <property type="entry name" value="HIF_prolyl_hydroxylases"/>
</dbReference>
<protein>
    <submittedName>
        <fullName evidence="8">2OG-Fe(II) oxygenase</fullName>
    </submittedName>
</protein>
<keyword evidence="4" id="KW-0223">Dioxygenase</keyword>
<evidence type="ECO:0000256" key="1">
    <source>
        <dbReference type="ARBA" id="ARBA00001961"/>
    </source>
</evidence>
<dbReference type="STRING" id="29422.Lbru_2731"/>
<reference evidence="8 9" key="1">
    <citation type="submission" date="2015-11" db="EMBL/GenBank/DDBJ databases">
        <title>Genomic analysis of 38 Legionella species identifies large and diverse effector repertoires.</title>
        <authorList>
            <person name="Burstein D."/>
            <person name="Amaro F."/>
            <person name="Zusman T."/>
            <person name="Lifshitz Z."/>
            <person name="Cohen O."/>
            <person name="Gilbert J.A."/>
            <person name="Pupko T."/>
            <person name="Shuman H.A."/>
            <person name="Segal G."/>
        </authorList>
    </citation>
    <scope>NUCLEOTIDE SEQUENCE [LARGE SCALE GENOMIC DNA]</scope>
    <source>
        <strain evidence="8 9">ATCC 43878</strain>
    </source>
</reference>
<dbReference type="GO" id="GO:0008198">
    <property type="term" value="F:ferrous iron binding"/>
    <property type="evidence" value="ECO:0007669"/>
    <property type="project" value="TreeGrafter"/>
</dbReference>
<dbReference type="InterPro" id="IPR005123">
    <property type="entry name" value="Oxoglu/Fe-dep_dioxygenase_dom"/>
</dbReference>